<organism evidence="1">
    <name type="scientific">marine sediment metagenome</name>
    <dbReference type="NCBI Taxonomy" id="412755"/>
    <lineage>
        <taxon>unclassified sequences</taxon>
        <taxon>metagenomes</taxon>
        <taxon>ecological metagenomes</taxon>
    </lineage>
</organism>
<feature type="non-terminal residue" evidence="1">
    <location>
        <position position="1"/>
    </location>
</feature>
<sequence length="106" mass="11997">IMAQLGLGGNKDVINLPYSPDYNIYYQKINLMSSSSLILYAKSDPITNEFVLEKSDDIFKNYLNSSEIDLAFRGKERKSSSSRKLVNPLKYSSTIFILLSKASDIF</sequence>
<dbReference type="AlphaFoldDB" id="X1ICR7"/>
<accession>X1ICR7</accession>
<name>X1ICR7_9ZZZZ</name>
<gene>
    <name evidence="1" type="ORF">S03H2_66286</name>
</gene>
<proteinExistence type="predicted"/>
<reference evidence="1" key="1">
    <citation type="journal article" date="2014" name="Front. Microbiol.">
        <title>High frequency of phylogenetically diverse reductive dehalogenase-homologous genes in deep subseafloor sedimentary metagenomes.</title>
        <authorList>
            <person name="Kawai M."/>
            <person name="Futagami T."/>
            <person name="Toyoda A."/>
            <person name="Takaki Y."/>
            <person name="Nishi S."/>
            <person name="Hori S."/>
            <person name="Arai W."/>
            <person name="Tsubouchi T."/>
            <person name="Morono Y."/>
            <person name="Uchiyama I."/>
            <person name="Ito T."/>
            <person name="Fujiyama A."/>
            <person name="Inagaki F."/>
            <person name="Takami H."/>
        </authorList>
    </citation>
    <scope>NUCLEOTIDE SEQUENCE</scope>
    <source>
        <strain evidence="1">Expedition CK06-06</strain>
    </source>
</reference>
<dbReference type="EMBL" id="BARU01043261">
    <property type="protein sequence ID" value="GAH79457.1"/>
    <property type="molecule type" value="Genomic_DNA"/>
</dbReference>
<evidence type="ECO:0000313" key="1">
    <source>
        <dbReference type="EMBL" id="GAH79457.1"/>
    </source>
</evidence>
<comment type="caution">
    <text evidence="1">The sequence shown here is derived from an EMBL/GenBank/DDBJ whole genome shotgun (WGS) entry which is preliminary data.</text>
</comment>
<protein>
    <submittedName>
        <fullName evidence="1">Uncharacterized protein</fullName>
    </submittedName>
</protein>